<dbReference type="WBParaSite" id="JU765_v2.g15351.t1">
    <property type="protein sequence ID" value="JU765_v2.g15351.t1"/>
    <property type="gene ID" value="JU765_v2.g15351"/>
</dbReference>
<name>A0AC34QDA9_9BILA</name>
<accession>A0AC34QDA9</accession>
<protein>
    <submittedName>
        <fullName evidence="2">Protein kinase domain-containing protein</fullName>
    </submittedName>
</protein>
<reference evidence="2" key="1">
    <citation type="submission" date="2022-11" db="UniProtKB">
        <authorList>
            <consortium name="WormBaseParasite"/>
        </authorList>
    </citation>
    <scope>IDENTIFICATION</scope>
</reference>
<organism evidence="1 2">
    <name type="scientific">Panagrolaimus sp. JU765</name>
    <dbReference type="NCBI Taxonomy" id="591449"/>
    <lineage>
        <taxon>Eukaryota</taxon>
        <taxon>Metazoa</taxon>
        <taxon>Ecdysozoa</taxon>
        <taxon>Nematoda</taxon>
        <taxon>Chromadorea</taxon>
        <taxon>Rhabditida</taxon>
        <taxon>Tylenchina</taxon>
        <taxon>Panagrolaimomorpha</taxon>
        <taxon>Panagrolaimoidea</taxon>
        <taxon>Panagrolaimidae</taxon>
        <taxon>Panagrolaimus</taxon>
    </lineage>
</organism>
<dbReference type="Proteomes" id="UP000887576">
    <property type="component" value="Unplaced"/>
</dbReference>
<evidence type="ECO:0000313" key="2">
    <source>
        <dbReference type="WBParaSite" id="JU765_v2.g15351.t1"/>
    </source>
</evidence>
<proteinExistence type="predicted"/>
<sequence length="296" mass="33425">MTLKKSADYQLIKPLGSGAFGTCDLYCHKDKLKTLVVIKKVPIKESEEESQKQMNEVELLKNCQHPFVIGFYEYFIEDGFINIVMQYAAGGSLASFLEKKKKTNEYLNDEAIIFYFTQMTMALDYLHKLNVVHCDLKPDNILMNTSQRILKLADFGISRVASGAKFVESASKAGTCHYIAPEIYIRSAYDKPMDIWALGCVLYELMEFEIAFSGPQSIAELKIINASWTPPKIKRNPELMEILSKCLVPTVDSRAKTAELLFMPPVLKTIAKLCTITDVRPGEGDDFDFLQHSNSC</sequence>
<evidence type="ECO:0000313" key="1">
    <source>
        <dbReference type="Proteomes" id="UP000887576"/>
    </source>
</evidence>